<evidence type="ECO:0000256" key="4">
    <source>
        <dbReference type="ARBA" id="ARBA00022723"/>
    </source>
</evidence>
<dbReference type="RefSeq" id="WP_122226943.1">
    <property type="nucleotide sequence ID" value="NZ_RDQO01000001.1"/>
</dbReference>
<evidence type="ECO:0000256" key="1">
    <source>
        <dbReference type="ARBA" id="ARBA00004370"/>
    </source>
</evidence>
<feature type="domain" description="P-type ATPase A" evidence="11">
    <location>
        <begin position="118"/>
        <end position="216"/>
    </location>
</feature>
<dbReference type="InterPro" id="IPR023299">
    <property type="entry name" value="ATPase_P-typ_cyto_dom_N"/>
</dbReference>
<comment type="caution">
    <text evidence="12">The sequence shown here is derived from an EMBL/GenBank/DDBJ whole genome shotgun (WGS) entry which is preliminary data.</text>
</comment>
<dbReference type="InterPro" id="IPR023214">
    <property type="entry name" value="HAD_sf"/>
</dbReference>
<evidence type="ECO:0000256" key="6">
    <source>
        <dbReference type="ARBA" id="ARBA00022989"/>
    </source>
</evidence>
<reference evidence="12 13" key="1">
    <citation type="submission" date="2018-10" db="EMBL/GenBank/DDBJ databases">
        <title>Draft genome of Cortibacter populi DSM10536.</title>
        <authorList>
            <person name="Bernier A.-M."/>
            <person name="Bernard K."/>
        </authorList>
    </citation>
    <scope>NUCLEOTIDE SEQUENCE [LARGE SCALE GENOMIC DNA]</scope>
    <source>
        <strain evidence="12 13">DSM 105136</strain>
    </source>
</reference>
<evidence type="ECO:0000256" key="2">
    <source>
        <dbReference type="ARBA" id="ARBA00006024"/>
    </source>
</evidence>
<dbReference type="EC" id="7.2.2.12" evidence="8"/>
<dbReference type="PRINTS" id="PR00119">
    <property type="entry name" value="CATATPASE"/>
</dbReference>
<gene>
    <name evidence="12" type="ORF">D8I35_06950</name>
</gene>
<comment type="similarity">
    <text evidence="2 10">Belongs to the cation transport ATPase (P-type) (TC 3.A.3) family. Type IB subfamily.</text>
</comment>
<dbReference type="Gene3D" id="2.70.150.10">
    <property type="entry name" value="Calcium-transporting ATPase, cytoplasmic transduction domain A"/>
    <property type="match status" value="1"/>
</dbReference>
<dbReference type="OrthoDB" id="8552908at2"/>
<dbReference type="PROSITE" id="PS00154">
    <property type="entry name" value="ATPASE_E1_E2"/>
    <property type="match status" value="1"/>
</dbReference>
<dbReference type="InterPro" id="IPR059000">
    <property type="entry name" value="ATPase_P-type_domA"/>
</dbReference>
<dbReference type="InterPro" id="IPR008250">
    <property type="entry name" value="ATPase_P-typ_transduc_dom_A_sf"/>
</dbReference>
<keyword evidence="5" id="KW-1278">Translocase</keyword>
<dbReference type="SUPFAM" id="SSF81653">
    <property type="entry name" value="Calcium ATPase, transduction domain A"/>
    <property type="match status" value="1"/>
</dbReference>
<dbReference type="SUPFAM" id="SSF81665">
    <property type="entry name" value="Calcium ATPase, transmembrane domain M"/>
    <property type="match status" value="1"/>
</dbReference>
<dbReference type="GO" id="GO:0016887">
    <property type="term" value="F:ATP hydrolysis activity"/>
    <property type="evidence" value="ECO:0007669"/>
    <property type="project" value="InterPro"/>
</dbReference>
<organism evidence="12 13">
    <name type="scientific">Corticibacter populi</name>
    <dbReference type="NCBI Taxonomy" id="1550736"/>
    <lineage>
        <taxon>Bacteria</taxon>
        <taxon>Pseudomonadati</taxon>
        <taxon>Pseudomonadota</taxon>
        <taxon>Betaproteobacteria</taxon>
        <taxon>Burkholderiales</taxon>
        <taxon>Comamonadaceae</taxon>
        <taxon>Corticibacter</taxon>
    </lineage>
</organism>
<dbReference type="FunFam" id="2.70.150.10:FF:000002">
    <property type="entry name" value="Copper-transporting ATPase 1, putative"/>
    <property type="match status" value="1"/>
</dbReference>
<keyword evidence="7 10" id="KW-0472">Membrane</keyword>
<keyword evidence="13" id="KW-1185">Reference proteome</keyword>
<evidence type="ECO:0000313" key="12">
    <source>
        <dbReference type="EMBL" id="RMX08772.1"/>
    </source>
</evidence>
<keyword evidence="10" id="KW-0067">ATP-binding</keyword>
<dbReference type="GO" id="GO:0046872">
    <property type="term" value="F:metal ion binding"/>
    <property type="evidence" value="ECO:0007669"/>
    <property type="project" value="UniProtKB-KW"/>
</dbReference>
<evidence type="ECO:0000256" key="5">
    <source>
        <dbReference type="ARBA" id="ARBA00022967"/>
    </source>
</evidence>
<dbReference type="SUPFAM" id="SSF56784">
    <property type="entry name" value="HAD-like"/>
    <property type="match status" value="1"/>
</dbReference>
<keyword evidence="6 10" id="KW-1133">Transmembrane helix</keyword>
<dbReference type="Gene3D" id="3.40.50.1000">
    <property type="entry name" value="HAD superfamily/HAD-like"/>
    <property type="match status" value="1"/>
</dbReference>
<dbReference type="EMBL" id="RDQO01000001">
    <property type="protein sequence ID" value="RMX08772.1"/>
    <property type="molecule type" value="Genomic_DNA"/>
</dbReference>
<dbReference type="Gene3D" id="3.40.1110.10">
    <property type="entry name" value="Calcium-transporting ATPase, cytoplasmic domain N"/>
    <property type="match status" value="1"/>
</dbReference>
<feature type="transmembrane region" description="Helical" evidence="10">
    <location>
        <begin position="30"/>
        <end position="51"/>
    </location>
</feature>
<keyword evidence="3 10" id="KW-0812">Transmembrane</keyword>
<name>A0A3M6R1Y7_9BURK</name>
<keyword evidence="10" id="KW-1003">Cell membrane</keyword>
<evidence type="ECO:0000313" key="13">
    <source>
        <dbReference type="Proteomes" id="UP000278006"/>
    </source>
</evidence>
<sequence length="648" mass="67168">MLAPWWRVVLALSLGLAAELTDHVSGNTAWLAAAGMALALAAIAAAGLGVYRSGLKALLHGRLNILALMSVAVTGAFLIGHWAEAAMVMALFVAAEKLEDSAMARARSAVRDLMAGVPQTVRRQGADGQVELVAVQAVQPGDTLLIAPGERIALDGQVLHGHSAVDQAPITGESTPVDKQPGDALYAGSINSNGSLRMRVTDTAGHTMLDRIVQMVAQSQQEQAPIQRTVDRFAAIYTPIVMVLALLVALVLPMLGWGWMEALYRALALLVIACPCALVIATPVAIVSALGNAARHGVLFKGGQALEKAQAIRAVAFDKTGTLTEGRPRLEDWCLLAPPDRASASATTARWLLLGQAVAVHSRHPVASAIAAGLAAQGHADASLAAQLAAEEAPGSGMVADWQSRPLRLGSLHWLAQQSVGQPDGAALTRIAQWRAQGFSVTALAWGGRLVALFAVTDTLRGEARQAVASLQQMGLHTVMLSGDSPEAARHMAERIGIADAQGGLLPQDKLVAVTKLNQVHGATAMVGDGINDAPALAQASLGIAMGGPHATDLAAETADVVLMGGHLRALPAVFRLARQTHAIVWQNIVLALAGKAVFLLLAMAGMATMWMAVVADLGISLAVVANGMRLRSHAASQPLGAAEPGPQ</sequence>
<dbReference type="InterPro" id="IPR051014">
    <property type="entry name" value="Cation_Transport_ATPase_IB"/>
</dbReference>
<proteinExistence type="inferred from homology"/>
<comment type="subcellular location">
    <subcellularLocation>
        <location evidence="10">Cell membrane</location>
    </subcellularLocation>
    <subcellularLocation>
        <location evidence="1">Membrane</location>
    </subcellularLocation>
</comment>
<dbReference type="InterPro" id="IPR027256">
    <property type="entry name" value="P-typ_ATPase_IB"/>
</dbReference>
<feature type="transmembrane region" description="Helical" evidence="10">
    <location>
        <begin position="597"/>
        <end position="625"/>
    </location>
</feature>
<dbReference type="InterPro" id="IPR044492">
    <property type="entry name" value="P_typ_ATPase_HD_dom"/>
</dbReference>
<protein>
    <recommendedName>
        <fullName evidence="8">P-type Zn(2+) transporter</fullName>
        <ecNumber evidence="8">7.2.2.12</ecNumber>
    </recommendedName>
</protein>
<evidence type="ECO:0000259" key="11">
    <source>
        <dbReference type="Pfam" id="PF00122"/>
    </source>
</evidence>
<dbReference type="GO" id="GO:0015086">
    <property type="term" value="F:cadmium ion transmembrane transporter activity"/>
    <property type="evidence" value="ECO:0007669"/>
    <property type="project" value="TreeGrafter"/>
</dbReference>
<dbReference type="AlphaFoldDB" id="A0A3M6R1Y7"/>
<feature type="transmembrane region" description="Helical" evidence="10">
    <location>
        <begin position="63"/>
        <end position="83"/>
    </location>
</feature>
<dbReference type="SFLD" id="SFLDG00002">
    <property type="entry name" value="C1.7:_P-type_atpase_like"/>
    <property type="match status" value="1"/>
</dbReference>
<keyword evidence="4 10" id="KW-0479">Metal-binding</keyword>
<dbReference type="SFLD" id="SFLDF00027">
    <property type="entry name" value="p-type_atpase"/>
    <property type="match status" value="1"/>
</dbReference>
<evidence type="ECO:0000256" key="3">
    <source>
        <dbReference type="ARBA" id="ARBA00022692"/>
    </source>
</evidence>
<comment type="catalytic activity">
    <reaction evidence="9">
        <text>Zn(2+)(in) + ATP + H2O = Zn(2+)(out) + ADP + phosphate + H(+)</text>
        <dbReference type="Rhea" id="RHEA:20621"/>
        <dbReference type="ChEBI" id="CHEBI:15377"/>
        <dbReference type="ChEBI" id="CHEBI:15378"/>
        <dbReference type="ChEBI" id="CHEBI:29105"/>
        <dbReference type="ChEBI" id="CHEBI:30616"/>
        <dbReference type="ChEBI" id="CHEBI:43474"/>
        <dbReference type="ChEBI" id="CHEBI:456216"/>
        <dbReference type="EC" id="7.2.2.12"/>
    </reaction>
</comment>
<keyword evidence="10" id="KW-0547">Nucleotide-binding</keyword>
<evidence type="ECO:0000256" key="8">
    <source>
        <dbReference type="ARBA" id="ARBA00039097"/>
    </source>
</evidence>
<dbReference type="GO" id="GO:0005886">
    <property type="term" value="C:plasma membrane"/>
    <property type="evidence" value="ECO:0007669"/>
    <property type="project" value="UniProtKB-SubCell"/>
</dbReference>
<dbReference type="InterPro" id="IPR036412">
    <property type="entry name" value="HAD-like_sf"/>
</dbReference>
<dbReference type="Pfam" id="PF00122">
    <property type="entry name" value="E1-E2_ATPase"/>
    <property type="match status" value="1"/>
</dbReference>
<dbReference type="PANTHER" id="PTHR48085:SF5">
    <property type="entry name" value="CADMIUM_ZINC-TRANSPORTING ATPASE HMA4-RELATED"/>
    <property type="match status" value="1"/>
</dbReference>
<dbReference type="CDD" id="cd02079">
    <property type="entry name" value="P-type_ATPase_HM"/>
    <property type="match status" value="1"/>
</dbReference>
<evidence type="ECO:0000256" key="9">
    <source>
        <dbReference type="ARBA" id="ARBA00047308"/>
    </source>
</evidence>
<feature type="transmembrane region" description="Helical" evidence="10">
    <location>
        <begin position="267"/>
        <end position="291"/>
    </location>
</feature>
<dbReference type="Proteomes" id="UP000278006">
    <property type="component" value="Unassembled WGS sequence"/>
</dbReference>
<dbReference type="InterPro" id="IPR023298">
    <property type="entry name" value="ATPase_P-typ_TM_dom_sf"/>
</dbReference>
<accession>A0A3M6R1Y7</accession>
<dbReference type="InterPro" id="IPR018303">
    <property type="entry name" value="ATPase_P-typ_P_site"/>
</dbReference>
<dbReference type="InterPro" id="IPR001757">
    <property type="entry name" value="P_typ_ATPase"/>
</dbReference>
<dbReference type="PANTHER" id="PTHR48085">
    <property type="entry name" value="CADMIUM/ZINC-TRANSPORTING ATPASE HMA2-RELATED"/>
    <property type="match status" value="1"/>
</dbReference>
<dbReference type="NCBIfam" id="TIGR01494">
    <property type="entry name" value="ATPase_P-type"/>
    <property type="match status" value="2"/>
</dbReference>
<dbReference type="NCBIfam" id="TIGR01525">
    <property type="entry name" value="ATPase-IB_hvy"/>
    <property type="match status" value="1"/>
</dbReference>
<evidence type="ECO:0000256" key="7">
    <source>
        <dbReference type="ARBA" id="ARBA00023136"/>
    </source>
</evidence>
<dbReference type="GO" id="GO:0005524">
    <property type="term" value="F:ATP binding"/>
    <property type="evidence" value="ECO:0007669"/>
    <property type="project" value="UniProtKB-UniRule"/>
</dbReference>
<evidence type="ECO:0000256" key="10">
    <source>
        <dbReference type="RuleBase" id="RU362081"/>
    </source>
</evidence>
<dbReference type="SUPFAM" id="SSF81660">
    <property type="entry name" value="Metal cation-transporting ATPase, ATP-binding domain N"/>
    <property type="match status" value="1"/>
</dbReference>
<dbReference type="GO" id="GO:0016463">
    <property type="term" value="F:P-type zinc transporter activity"/>
    <property type="evidence" value="ECO:0007669"/>
    <property type="project" value="UniProtKB-EC"/>
</dbReference>
<feature type="transmembrane region" description="Helical" evidence="10">
    <location>
        <begin position="234"/>
        <end position="255"/>
    </location>
</feature>
<dbReference type="SFLD" id="SFLDS00003">
    <property type="entry name" value="Haloacid_Dehalogenase"/>
    <property type="match status" value="1"/>
</dbReference>
<dbReference type="Pfam" id="PF00702">
    <property type="entry name" value="Hydrolase"/>
    <property type="match status" value="1"/>
</dbReference>